<evidence type="ECO:0000313" key="7">
    <source>
        <dbReference type="EMBL" id="KAJ8426084.1"/>
    </source>
</evidence>
<evidence type="ECO:0000256" key="3">
    <source>
        <dbReference type="ARBA" id="ARBA00022927"/>
    </source>
</evidence>
<sequence>MDRNRSTPLLLCLFLNVICWVLGEYGAAYGKYSASYITGKLCDVAEAYSTDDTVKAYAVTALMKIYAFEIAAGRPVDMLPECQSLIEQLSASHSTDLQQRAYELQAVLGLDSQSVENILPFDASCEDVEVDKDLSFLNSYVQQSLEKGAQPYIPEDMRAGIPSINNFRSQGHHEQSSHGLRFEAYELPKPVPLSKPTPVSLVPSTELVPVPEPSYAREIQQSPSVGSAVDTGSTGIKLRLDGVQKKWGKPSCSSTALTSASSSECPINGVSQHDEAGSLSSKTRDSIYHHKKVQVDPEKQKLAASLFGGISKTEKRSPPSHKPAKAATHVIHKSQETKSVTVTTPPPPPDLLDLGEPHDNSSNSSSVIDPFQQLEGLLEPGQNVSNASESSSTNSARQPDLMELYGDSTTDGQSGPVDLNKDIDLLFGSSNAADKKGHDSSAVAPSSQGVKGPNLKDALQKDSLVRQMGVNPTTQNPNLFKDLLG</sequence>
<proteinExistence type="predicted"/>
<feature type="compositionally biased region" description="Basic and acidic residues" evidence="5">
    <location>
        <begin position="272"/>
        <end position="296"/>
    </location>
</feature>
<accession>A0A9Q1GVR5</accession>
<feature type="signal peptide" evidence="6">
    <location>
        <begin position="1"/>
        <end position="23"/>
    </location>
</feature>
<organism evidence="7 8">
    <name type="scientific">Carnegiea gigantea</name>
    <dbReference type="NCBI Taxonomy" id="171969"/>
    <lineage>
        <taxon>Eukaryota</taxon>
        <taxon>Viridiplantae</taxon>
        <taxon>Streptophyta</taxon>
        <taxon>Embryophyta</taxon>
        <taxon>Tracheophyta</taxon>
        <taxon>Spermatophyta</taxon>
        <taxon>Magnoliopsida</taxon>
        <taxon>eudicotyledons</taxon>
        <taxon>Gunneridae</taxon>
        <taxon>Pentapetalae</taxon>
        <taxon>Caryophyllales</taxon>
        <taxon>Cactineae</taxon>
        <taxon>Cactaceae</taxon>
        <taxon>Cactoideae</taxon>
        <taxon>Echinocereeae</taxon>
        <taxon>Carnegiea</taxon>
    </lineage>
</organism>
<keyword evidence="6" id="KW-0732">Signal</keyword>
<feature type="chain" id="PRO_5040368447" evidence="6">
    <location>
        <begin position="24"/>
        <end position="485"/>
    </location>
</feature>
<dbReference type="SUPFAM" id="SSF48371">
    <property type="entry name" value="ARM repeat"/>
    <property type="match status" value="1"/>
</dbReference>
<dbReference type="PANTHER" id="PTHR22780">
    <property type="entry name" value="ADAPTIN, ALPHA/GAMMA/EPSILON"/>
    <property type="match status" value="1"/>
</dbReference>
<dbReference type="EMBL" id="JAKOGI010001353">
    <property type="protein sequence ID" value="KAJ8426084.1"/>
    <property type="molecule type" value="Genomic_DNA"/>
</dbReference>
<comment type="caution">
    <text evidence="7">The sequence shown here is derived from an EMBL/GenBank/DDBJ whole genome shotgun (WGS) entry which is preliminary data.</text>
</comment>
<dbReference type="GO" id="GO:0005737">
    <property type="term" value="C:cytoplasm"/>
    <property type="evidence" value="ECO:0007669"/>
    <property type="project" value="UniProtKB-ARBA"/>
</dbReference>
<dbReference type="InterPro" id="IPR050840">
    <property type="entry name" value="Adaptor_Complx_Large_Subunit"/>
</dbReference>
<dbReference type="GO" id="GO:0012505">
    <property type="term" value="C:endomembrane system"/>
    <property type="evidence" value="ECO:0007669"/>
    <property type="project" value="UniProtKB-SubCell"/>
</dbReference>
<dbReference type="InterPro" id="IPR011989">
    <property type="entry name" value="ARM-like"/>
</dbReference>
<feature type="region of interest" description="Disordered" evidence="5">
    <location>
        <begin position="310"/>
        <end position="367"/>
    </location>
</feature>
<evidence type="ECO:0000313" key="8">
    <source>
        <dbReference type="Proteomes" id="UP001153076"/>
    </source>
</evidence>
<keyword evidence="8" id="KW-1185">Reference proteome</keyword>
<feature type="region of interest" description="Disordered" evidence="5">
    <location>
        <begin position="466"/>
        <end position="485"/>
    </location>
</feature>
<feature type="region of interest" description="Disordered" evidence="5">
    <location>
        <begin position="248"/>
        <end position="296"/>
    </location>
</feature>
<keyword evidence="2" id="KW-0813">Transport</keyword>
<protein>
    <submittedName>
        <fullName evidence="7">Uncharacterized protein</fullName>
    </submittedName>
</protein>
<keyword evidence="3" id="KW-0653">Protein transport</keyword>
<dbReference type="OrthoDB" id="1727438at2759"/>
<dbReference type="Proteomes" id="UP001153076">
    <property type="component" value="Unassembled WGS sequence"/>
</dbReference>
<dbReference type="GO" id="GO:0015031">
    <property type="term" value="P:protein transport"/>
    <property type="evidence" value="ECO:0007669"/>
    <property type="project" value="UniProtKB-KW"/>
</dbReference>
<dbReference type="AlphaFoldDB" id="A0A9Q1GVR5"/>
<evidence type="ECO:0000256" key="6">
    <source>
        <dbReference type="SAM" id="SignalP"/>
    </source>
</evidence>
<evidence type="ECO:0000256" key="2">
    <source>
        <dbReference type="ARBA" id="ARBA00022448"/>
    </source>
</evidence>
<keyword evidence="4" id="KW-0472">Membrane</keyword>
<name>A0A9Q1GVR5_9CARY</name>
<feature type="compositionally biased region" description="Low complexity" evidence="5">
    <location>
        <begin position="251"/>
        <end position="263"/>
    </location>
</feature>
<evidence type="ECO:0000256" key="5">
    <source>
        <dbReference type="SAM" id="MobiDB-lite"/>
    </source>
</evidence>
<gene>
    <name evidence="7" type="ORF">Cgig2_002034</name>
</gene>
<dbReference type="Gene3D" id="1.25.10.10">
    <property type="entry name" value="Leucine-rich Repeat Variant"/>
    <property type="match status" value="1"/>
</dbReference>
<feature type="region of interest" description="Disordered" evidence="5">
    <location>
        <begin position="430"/>
        <end position="455"/>
    </location>
</feature>
<comment type="subcellular location">
    <subcellularLocation>
        <location evidence="1">Endomembrane system</location>
    </subcellularLocation>
</comment>
<dbReference type="InterPro" id="IPR016024">
    <property type="entry name" value="ARM-type_fold"/>
</dbReference>
<evidence type="ECO:0000256" key="4">
    <source>
        <dbReference type="ARBA" id="ARBA00023136"/>
    </source>
</evidence>
<evidence type="ECO:0000256" key="1">
    <source>
        <dbReference type="ARBA" id="ARBA00004308"/>
    </source>
</evidence>
<reference evidence="7" key="1">
    <citation type="submission" date="2022-04" db="EMBL/GenBank/DDBJ databases">
        <title>Carnegiea gigantea Genome sequencing and assembly v2.</title>
        <authorList>
            <person name="Copetti D."/>
            <person name="Sanderson M.J."/>
            <person name="Burquez A."/>
            <person name="Wojciechowski M.F."/>
        </authorList>
    </citation>
    <scope>NUCLEOTIDE SEQUENCE</scope>
    <source>
        <strain evidence="7">SGP5-SGP5p</strain>
        <tissue evidence="7">Aerial part</tissue>
    </source>
</reference>